<dbReference type="GO" id="GO:0016114">
    <property type="term" value="P:terpenoid biosynthetic process"/>
    <property type="evidence" value="ECO:0007669"/>
    <property type="project" value="UniProtKB-UniRule"/>
</dbReference>
<dbReference type="Proteomes" id="UP000239388">
    <property type="component" value="Unassembled WGS sequence"/>
</dbReference>
<dbReference type="GO" id="GO:0019288">
    <property type="term" value="P:isopentenyl diphosphate biosynthetic process, methylerythritol 4-phosphate pathway"/>
    <property type="evidence" value="ECO:0007669"/>
    <property type="project" value="UniProtKB-UniRule"/>
</dbReference>
<comment type="catalytic activity">
    <reaction evidence="9">
        <text>4-CDP-2-C-methyl-D-erythritol + ATP = 4-CDP-2-C-methyl-D-erythritol 2-phosphate + ADP + H(+)</text>
        <dbReference type="Rhea" id="RHEA:18437"/>
        <dbReference type="ChEBI" id="CHEBI:15378"/>
        <dbReference type="ChEBI" id="CHEBI:30616"/>
        <dbReference type="ChEBI" id="CHEBI:57823"/>
        <dbReference type="ChEBI" id="CHEBI:57919"/>
        <dbReference type="ChEBI" id="CHEBI:456216"/>
        <dbReference type="EC" id="2.7.1.148"/>
    </reaction>
</comment>
<dbReference type="GO" id="GO:0050515">
    <property type="term" value="F:4-(cytidine 5'-diphospho)-2-C-methyl-D-erythritol kinase activity"/>
    <property type="evidence" value="ECO:0007669"/>
    <property type="project" value="UniProtKB-UniRule"/>
</dbReference>
<comment type="similarity">
    <text evidence="1 9">Belongs to the GHMP kinase family. IspE subfamily.</text>
</comment>
<dbReference type="InterPro" id="IPR006204">
    <property type="entry name" value="GHMP_kinase_N_dom"/>
</dbReference>
<evidence type="ECO:0000256" key="6">
    <source>
        <dbReference type="ARBA" id="ARBA00022777"/>
    </source>
</evidence>
<feature type="active site" evidence="9">
    <location>
        <position position="24"/>
    </location>
</feature>
<dbReference type="UniPathway" id="UPA00056">
    <property type="reaction ID" value="UER00094"/>
</dbReference>
<evidence type="ECO:0000313" key="13">
    <source>
        <dbReference type="Proteomes" id="UP000239388"/>
    </source>
</evidence>
<evidence type="ECO:0000259" key="11">
    <source>
        <dbReference type="Pfam" id="PF08544"/>
    </source>
</evidence>
<keyword evidence="5 9" id="KW-0547">Nucleotide-binding</keyword>
<dbReference type="GO" id="GO:0005524">
    <property type="term" value="F:ATP binding"/>
    <property type="evidence" value="ECO:0007669"/>
    <property type="project" value="UniProtKB-UniRule"/>
</dbReference>
<dbReference type="Pfam" id="PF00288">
    <property type="entry name" value="GHMP_kinases_N"/>
    <property type="match status" value="1"/>
</dbReference>
<keyword evidence="6 9" id="KW-0418">Kinase</keyword>
<dbReference type="AlphaFoldDB" id="A0A2S8FN75"/>
<gene>
    <name evidence="9 12" type="primary">ispE</name>
    <name evidence="12" type="ORF">C5Y98_15485</name>
</gene>
<keyword evidence="9" id="KW-0414">Isoprene biosynthesis</keyword>
<dbReference type="EC" id="2.7.1.148" evidence="2 9"/>
<evidence type="ECO:0000313" key="12">
    <source>
        <dbReference type="EMBL" id="PQO33641.1"/>
    </source>
</evidence>
<dbReference type="Pfam" id="PF08544">
    <property type="entry name" value="GHMP_kinases_C"/>
    <property type="match status" value="1"/>
</dbReference>
<feature type="binding site" evidence="9">
    <location>
        <begin position="126"/>
        <end position="136"/>
    </location>
    <ligand>
        <name>ATP</name>
        <dbReference type="ChEBI" id="CHEBI:30616"/>
    </ligand>
</feature>
<evidence type="ECO:0000256" key="9">
    <source>
        <dbReference type="HAMAP-Rule" id="MF_00061"/>
    </source>
</evidence>
<evidence type="ECO:0000256" key="3">
    <source>
        <dbReference type="ARBA" id="ARBA00017473"/>
    </source>
</evidence>
<dbReference type="Gene3D" id="3.30.70.890">
    <property type="entry name" value="GHMP kinase, C-terminal domain"/>
    <property type="match status" value="1"/>
</dbReference>
<feature type="active site" evidence="9">
    <location>
        <position position="168"/>
    </location>
</feature>
<accession>A0A2S8FN75</accession>
<dbReference type="PIRSF" id="PIRSF010376">
    <property type="entry name" value="IspE"/>
    <property type="match status" value="1"/>
</dbReference>
<dbReference type="EMBL" id="PUIB01000017">
    <property type="protein sequence ID" value="PQO33641.1"/>
    <property type="molecule type" value="Genomic_DNA"/>
</dbReference>
<dbReference type="InterPro" id="IPR004424">
    <property type="entry name" value="IspE"/>
</dbReference>
<feature type="domain" description="GHMP kinase N-terminal" evidence="10">
    <location>
        <begin position="98"/>
        <end position="176"/>
    </location>
</feature>
<dbReference type="Gene3D" id="3.30.230.10">
    <property type="match status" value="1"/>
</dbReference>
<dbReference type="InterPro" id="IPR036554">
    <property type="entry name" value="GHMP_kinase_C_sf"/>
</dbReference>
<keyword evidence="7 9" id="KW-0067">ATP-binding</keyword>
<dbReference type="NCBIfam" id="TIGR00154">
    <property type="entry name" value="ispE"/>
    <property type="match status" value="1"/>
</dbReference>
<comment type="function">
    <text evidence="9">Catalyzes the phosphorylation of the position 2 hydroxy group of 4-diphosphocytidyl-2C-methyl-D-erythritol.</text>
</comment>
<dbReference type="PANTHER" id="PTHR43527">
    <property type="entry name" value="4-DIPHOSPHOCYTIDYL-2-C-METHYL-D-ERYTHRITOL KINASE, CHLOROPLASTIC"/>
    <property type="match status" value="1"/>
</dbReference>
<proteinExistence type="inferred from homology"/>
<dbReference type="SUPFAM" id="SSF55060">
    <property type="entry name" value="GHMP Kinase, C-terminal domain"/>
    <property type="match status" value="1"/>
</dbReference>
<evidence type="ECO:0000256" key="5">
    <source>
        <dbReference type="ARBA" id="ARBA00022741"/>
    </source>
</evidence>
<name>A0A2S8FN75_9BACT</name>
<dbReference type="PANTHER" id="PTHR43527:SF2">
    <property type="entry name" value="4-DIPHOSPHOCYTIDYL-2-C-METHYL-D-ERYTHRITOL KINASE, CHLOROPLASTIC"/>
    <property type="match status" value="1"/>
</dbReference>
<comment type="pathway">
    <text evidence="9">Isoprenoid biosynthesis; isopentenyl diphosphate biosynthesis via DXP pathway; isopentenyl diphosphate from 1-deoxy-D-xylulose 5-phosphate: step 3/6.</text>
</comment>
<evidence type="ECO:0000256" key="4">
    <source>
        <dbReference type="ARBA" id="ARBA00022679"/>
    </source>
</evidence>
<evidence type="ECO:0000256" key="8">
    <source>
        <dbReference type="ARBA" id="ARBA00032554"/>
    </source>
</evidence>
<keyword evidence="4 9" id="KW-0808">Transferase</keyword>
<evidence type="ECO:0000256" key="2">
    <source>
        <dbReference type="ARBA" id="ARBA00012052"/>
    </source>
</evidence>
<dbReference type="SUPFAM" id="SSF54211">
    <property type="entry name" value="Ribosomal protein S5 domain 2-like"/>
    <property type="match status" value="1"/>
</dbReference>
<dbReference type="InterPro" id="IPR020568">
    <property type="entry name" value="Ribosomal_Su5_D2-typ_SF"/>
</dbReference>
<reference evidence="12 13" key="1">
    <citation type="submission" date="2018-02" db="EMBL/GenBank/DDBJ databases">
        <title>Comparative genomes isolates from brazilian mangrove.</title>
        <authorList>
            <person name="Araujo J.E."/>
            <person name="Taketani R.G."/>
            <person name="Silva M.C.P."/>
            <person name="Loureco M.V."/>
            <person name="Andreote F.D."/>
        </authorList>
    </citation>
    <scope>NUCLEOTIDE SEQUENCE [LARGE SCALE GENOMIC DNA]</scope>
    <source>
        <strain evidence="12 13">NAP PRIS-MGV</strain>
    </source>
</reference>
<evidence type="ECO:0000256" key="7">
    <source>
        <dbReference type="ARBA" id="ARBA00022840"/>
    </source>
</evidence>
<dbReference type="InterPro" id="IPR014721">
    <property type="entry name" value="Ribsml_uS5_D2-typ_fold_subgr"/>
</dbReference>
<dbReference type="HAMAP" id="MF_00061">
    <property type="entry name" value="IspE"/>
    <property type="match status" value="1"/>
</dbReference>
<feature type="domain" description="GHMP kinase C-terminal" evidence="11">
    <location>
        <begin position="244"/>
        <end position="307"/>
    </location>
</feature>
<organism evidence="12 13">
    <name type="scientific">Blastopirellula marina</name>
    <dbReference type="NCBI Taxonomy" id="124"/>
    <lineage>
        <taxon>Bacteria</taxon>
        <taxon>Pseudomonadati</taxon>
        <taxon>Planctomycetota</taxon>
        <taxon>Planctomycetia</taxon>
        <taxon>Pirellulales</taxon>
        <taxon>Pirellulaceae</taxon>
        <taxon>Blastopirellula</taxon>
    </lineage>
</organism>
<protein>
    <recommendedName>
        <fullName evidence="3 9">4-diphosphocytidyl-2-C-methyl-D-erythritol kinase</fullName>
        <shortName evidence="9">CMK</shortName>
        <ecNumber evidence="2 9">2.7.1.148</ecNumber>
    </recommendedName>
    <alternativeName>
        <fullName evidence="8 9">4-(cytidine-5'-diphospho)-2-C-methyl-D-erythritol kinase</fullName>
    </alternativeName>
</protein>
<dbReference type="InterPro" id="IPR013750">
    <property type="entry name" value="GHMP_kinase_C_dom"/>
</dbReference>
<evidence type="ECO:0000256" key="1">
    <source>
        <dbReference type="ARBA" id="ARBA00009684"/>
    </source>
</evidence>
<evidence type="ECO:0000259" key="10">
    <source>
        <dbReference type="Pfam" id="PF00288"/>
    </source>
</evidence>
<comment type="caution">
    <text evidence="12">The sequence shown here is derived from an EMBL/GenBank/DDBJ whole genome shotgun (WGS) entry which is preliminary data.</text>
</comment>
<sequence length="325" mass="35041">MIGKVARMFLQRLASKVSVLAPAKINLFLELLGKRPDGFHELETVMVAVSLFDQLEVTPQTTPHIELDCAWQLGQIAQASQWPDPSQFLGDLPPTESNLVYRAVKLLQTEENVSQGARIVLRKRIPSASGFGGASSDAAAALVAANLAWNLGCPIQRLSELAASLGSDIPFFLHAGQLGSGQAVATGRGEKIATFEGKRLDLVLVRPAGGLSTPEVFRRCRIPETPESAKAMVAALQSDQQASMPRQLTNRLCLPARELSPRIDRLATLCEQLDVVAHQMSGSGSGYFAICRNRSHAQRVAARLHAANVGMVFPVTTCGMRALRN</sequence>